<dbReference type="FunFam" id="3.10.105.10:FF:000006">
    <property type="entry name" value="Peptide ABC transporter substrate-binding protein"/>
    <property type="match status" value="1"/>
</dbReference>
<dbReference type="GO" id="GO:0030288">
    <property type="term" value="C:outer membrane-bounded periplasmic space"/>
    <property type="evidence" value="ECO:0007669"/>
    <property type="project" value="UniProtKB-ARBA"/>
</dbReference>
<evidence type="ECO:0000256" key="1">
    <source>
        <dbReference type="ARBA" id="ARBA00005695"/>
    </source>
</evidence>
<protein>
    <submittedName>
        <fullName evidence="5">Peptide-binding protein</fullName>
    </submittedName>
</protein>
<dbReference type="InterPro" id="IPR039424">
    <property type="entry name" value="SBP_5"/>
</dbReference>
<evidence type="ECO:0000256" key="3">
    <source>
        <dbReference type="ARBA" id="ARBA00022729"/>
    </source>
</evidence>
<gene>
    <name evidence="5" type="ORF">H9894_04310</name>
</gene>
<proteinExistence type="inferred from homology"/>
<dbReference type="CDD" id="cd08514">
    <property type="entry name" value="PBP2_AppA_like"/>
    <property type="match status" value="1"/>
</dbReference>
<accession>A0A9D1PXG2</accession>
<dbReference type="InterPro" id="IPR000914">
    <property type="entry name" value="SBP_5_dom"/>
</dbReference>
<dbReference type="SUPFAM" id="SSF53850">
    <property type="entry name" value="Periplasmic binding protein-like II"/>
    <property type="match status" value="1"/>
</dbReference>
<evidence type="ECO:0000259" key="4">
    <source>
        <dbReference type="Pfam" id="PF00496"/>
    </source>
</evidence>
<feature type="domain" description="Solute-binding protein family 5" evidence="4">
    <location>
        <begin position="104"/>
        <end position="467"/>
    </location>
</feature>
<comment type="similarity">
    <text evidence="1">Belongs to the bacterial solute-binding protein 5 family.</text>
</comment>
<reference evidence="5" key="2">
    <citation type="submission" date="2021-04" db="EMBL/GenBank/DDBJ databases">
        <authorList>
            <person name="Gilroy R."/>
        </authorList>
    </citation>
    <scope>NUCLEOTIDE SEQUENCE</scope>
    <source>
        <strain evidence="5">ChiHecec2B26-446</strain>
    </source>
</reference>
<dbReference type="InterPro" id="IPR030678">
    <property type="entry name" value="Peptide/Ni-bd"/>
</dbReference>
<name>A0A9D1PXG2_9BACT</name>
<keyword evidence="2" id="KW-0813">Transport</keyword>
<evidence type="ECO:0000313" key="6">
    <source>
        <dbReference type="Proteomes" id="UP000886752"/>
    </source>
</evidence>
<evidence type="ECO:0000256" key="2">
    <source>
        <dbReference type="ARBA" id="ARBA00022448"/>
    </source>
</evidence>
<dbReference type="PANTHER" id="PTHR30290">
    <property type="entry name" value="PERIPLASMIC BINDING COMPONENT OF ABC TRANSPORTER"/>
    <property type="match status" value="1"/>
</dbReference>
<dbReference type="EMBL" id="DXHV01000045">
    <property type="protein sequence ID" value="HIW00392.1"/>
    <property type="molecule type" value="Genomic_DNA"/>
</dbReference>
<dbReference type="Gene3D" id="3.90.76.10">
    <property type="entry name" value="Dipeptide-binding Protein, Domain 1"/>
    <property type="match status" value="1"/>
</dbReference>
<sequence length="563" mass="63242">MINSHGRYKGFTQKKVVQGGRSLALLLWLFCLFCPVLALAETATPAPSAEPAVSGTGPVSGGTLVLGSIGEPSNLNPYISSDSASHEVADLLFVAPLRYDKNLEIEPWAAERVDLSEDGRRLVITLKKGILWEDGVELTAEDLVFTVQLIADPKTGSPYAEDYMRIRSVRALDRYTVEVLYDQYYARAVISFCSAILPRHVLEGQDVRTGSFARRPLGAGPYRLADWQSGSRVTLKASDTYFAGRPYIDEIIYRIIPDSATMFMELRASRLDMMGLSPEQYLRQTKGGRWDRDYRKYRYLASAYTYLGFNMRHPFFQDRRVRRAISCALNREELILGALLGQGVAAFGPYKPGSSVYHPGLAAVPHDPGKARALLAEAGFRDTDGDGILERNGQKFEFTILTNQGNTERILAAIIMQSQLAKVGIRVHVRTVEWAAFIREFVNKGAFDAVVLGWTITPDPDLYQVWHSSQAMPGGLNFTAFKDAQLDRLLEEGRTTRDEEVRRQIYCRVQEILADEQPYCFLYVPYALPILSARIHGIEPALAGIAWNQERWWMEPEKPQLEP</sequence>
<dbReference type="Gene3D" id="3.40.190.10">
    <property type="entry name" value="Periplasmic binding protein-like II"/>
    <property type="match status" value="1"/>
</dbReference>
<dbReference type="GO" id="GO:0015833">
    <property type="term" value="P:peptide transport"/>
    <property type="evidence" value="ECO:0007669"/>
    <property type="project" value="TreeGrafter"/>
</dbReference>
<reference evidence="5" key="1">
    <citation type="journal article" date="2021" name="PeerJ">
        <title>Extensive microbial diversity within the chicken gut microbiome revealed by metagenomics and culture.</title>
        <authorList>
            <person name="Gilroy R."/>
            <person name="Ravi A."/>
            <person name="Getino M."/>
            <person name="Pursley I."/>
            <person name="Horton D.L."/>
            <person name="Alikhan N.F."/>
            <person name="Baker D."/>
            <person name="Gharbi K."/>
            <person name="Hall N."/>
            <person name="Watson M."/>
            <person name="Adriaenssens E.M."/>
            <person name="Foster-Nyarko E."/>
            <person name="Jarju S."/>
            <person name="Secka A."/>
            <person name="Antonio M."/>
            <person name="Oren A."/>
            <person name="Chaudhuri R.R."/>
            <person name="La Ragione R."/>
            <person name="Hildebrand F."/>
            <person name="Pallen M.J."/>
        </authorList>
    </citation>
    <scope>NUCLEOTIDE SEQUENCE</scope>
    <source>
        <strain evidence="5">ChiHecec2B26-446</strain>
    </source>
</reference>
<comment type="caution">
    <text evidence="5">The sequence shown here is derived from an EMBL/GenBank/DDBJ whole genome shotgun (WGS) entry which is preliminary data.</text>
</comment>
<dbReference type="PIRSF" id="PIRSF002741">
    <property type="entry name" value="MppA"/>
    <property type="match status" value="1"/>
</dbReference>
<dbReference type="PANTHER" id="PTHR30290:SF38">
    <property type="entry name" value="D,D-DIPEPTIDE-BINDING PERIPLASMIC PROTEIN DDPA-RELATED"/>
    <property type="match status" value="1"/>
</dbReference>
<dbReference type="Pfam" id="PF00496">
    <property type="entry name" value="SBP_bac_5"/>
    <property type="match status" value="1"/>
</dbReference>
<dbReference type="Gene3D" id="3.10.105.10">
    <property type="entry name" value="Dipeptide-binding Protein, Domain 3"/>
    <property type="match status" value="1"/>
</dbReference>
<evidence type="ECO:0000313" key="5">
    <source>
        <dbReference type="EMBL" id="HIW00392.1"/>
    </source>
</evidence>
<dbReference type="Proteomes" id="UP000886752">
    <property type="component" value="Unassembled WGS sequence"/>
</dbReference>
<keyword evidence="3" id="KW-0732">Signal</keyword>
<organism evidence="5 6">
    <name type="scientific">Candidatus Desulfovibrio intestinipullorum</name>
    <dbReference type="NCBI Taxonomy" id="2838536"/>
    <lineage>
        <taxon>Bacteria</taxon>
        <taxon>Pseudomonadati</taxon>
        <taxon>Thermodesulfobacteriota</taxon>
        <taxon>Desulfovibrionia</taxon>
        <taxon>Desulfovibrionales</taxon>
        <taxon>Desulfovibrionaceae</taxon>
        <taxon>Desulfovibrio</taxon>
    </lineage>
</organism>
<dbReference type="GO" id="GO:1904680">
    <property type="term" value="F:peptide transmembrane transporter activity"/>
    <property type="evidence" value="ECO:0007669"/>
    <property type="project" value="TreeGrafter"/>
</dbReference>
<dbReference type="GO" id="GO:0043190">
    <property type="term" value="C:ATP-binding cassette (ABC) transporter complex"/>
    <property type="evidence" value="ECO:0007669"/>
    <property type="project" value="InterPro"/>
</dbReference>
<dbReference type="AlphaFoldDB" id="A0A9D1PXG2"/>